<dbReference type="PANTHER" id="PTHR46825">
    <property type="entry name" value="D-ALANYL-D-ALANINE-CARBOXYPEPTIDASE/ENDOPEPTIDASE AMPH"/>
    <property type="match status" value="1"/>
</dbReference>
<name>A0ABW3TS83_9MICO</name>
<dbReference type="PANTHER" id="PTHR46825:SF9">
    <property type="entry name" value="BETA-LACTAMASE-RELATED DOMAIN-CONTAINING PROTEIN"/>
    <property type="match status" value="1"/>
</dbReference>
<evidence type="ECO:0000313" key="2">
    <source>
        <dbReference type="EMBL" id="MFD1202658.1"/>
    </source>
</evidence>
<comment type="caution">
    <text evidence="2">The sequence shown here is derived from an EMBL/GenBank/DDBJ whole genome shotgun (WGS) entry which is preliminary data.</text>
</comment>
<reference evidence="3" key="1">
    <citation type="journal article" date="2019" name="Int. J. Syst. Evol. Microbiol.">
        <title>The Global Catalogue of Microorganisms (GCM) 10K type strain sequencing project: providing services to taxonomists for standard genome sequencing and annotation.</title>
        <authorList>
            <consortium name="The Broad Institute Genomics Platform"/>
            <consortium name="The Broad Institute Genome Sequencing Center for Infectious Disease"/>
            <person name="Wu L."/>
            <person name="Ma J."/>
        </authorList>
    </citation>
    <scope>NUCLEOTIDE SEQUENCE [LARGE SCALE GENOMIC DNA]</scope>
    <source>
        <strain evidence="3">CCUG 50213</strain>
    </source>
</reference>
<dbReference type="InterPro" id="IPR050491">
    <property type="entry name" value="AmpC-like"/>
</dbReference>
<proteinExistence type="predicted"/>
<sequence length="483" mass="51323">MRPPAMVMAAFDASGVIAWHGAGEPRLDGAPVTRETVFRIASMTKSFLAATALALAESGTLDLSAGIDRYLPGVRFLHRGVEQRVTVADLLANRSGMPEDNAWADRQLGASIDYIASLFAEGIELAVAPGVRFQYSNLGMSLVGRVIESIVGRPIEEEIRARFLDPLGLSHTRFAREDYPAGTDIAHGFRSFDEGATFVPEPFIGEGALAAIGGLFSTVDDIARWGWFLASAFTDSPLKPELLSARGRIEMQRAHTPIPVPQPTAHRDLQSLGYGLGLIASYDRALGPIVDHSGGLPGFSSNMRWHTDSGIGIVAFGNSDACRAETLAVAAHAEVMAAAAVPPLTVRPWPLALEAGELLDDLLRDGGALTEAARVTSANFFADAPDEIRRRRVAALLAEVGDPTTPMPFATRIIGASDAAHLRWRIDCERGALVCDIRLIGLNEPLVQSLTVAIADDAGRAPRTGEPGLQVLSAVVLDGASIS</sequence>
<dbReference type="InterPro" id="IPR012338">
    <property type="entry name" value="Beta-lactam/transpept-like"/>
</dbReference>
<evidence type="ECO:0000259" key="1">
    <source>
        <dbReference type="Pfam" id="PF00144"/>
    </source>
</evidence>
<dbReference type="InterPro" id="IPR001466">
    <property type="entry name" value="Beta-lactam-related"/>
</dbReference>
<feature type="domain" description="Beta-lactamase-related" evidence="1">
    <location>
        <begin position="20"/>
        <end position="321"/>
    </location>
</feature>
<dbReference type="Proteomes" id="UP001597181">
    <property type="component" value="Unassembled WGS sequence"/>
</dbReference>
<organism evidence="2 3">
    <name type="scientific">Leucobacter albus</name>
    <dbReference type="NCBI Taxonomy" id="272210"/>
    <lineage>
        <taxon>Bacteria</taxon>
        <taxon>Bacillati</taxon>
        <taxon>Actinomycetota</taxon>
        <taxon>Actinomycetes</taxon>
        <taxon>Micrococcales</taxon>
        <taxon>Microbacteriaceae</taxon>
        <taxon>Leucobacter</taxon>
    </lineage>
</organism>
<gene>
    <name evidence="2" type="ORF">ACFQ3U_12215</name>
</gene>
<dbReference type="GO" id="GO:0016787">
    <property type="term" value="F:hydrolase activity"/>
    <property type="evidence" value="ECO:0007669"/>
    <property type="project" value="UniProtKB-KW"/>
</dbReference>
<accession>A0ABW3TS83</accession>
<protein>
    <submittedName>
        <fullName evidence="2">Serine hydrolase domain-containing protein</fullName>
        <ecNumber evidence="2">3.-.-.-</ecNumber>
    </submittedName>
</protein>
<dbReference type="SUPFAM" id="SSF56601">
    <property type="entry name" value="beta-lactamase/transpeptidase-like"/>
    <property type="match status" value="1"/>
</dbReference>
<dbReference type="Gene3D" id="3.40.710.10">
    <property type="entry name" value="DD-peptidase/beta-lactamase superfamily"/>
    <property type="match status" value="1"/>
</dbReference>
<keyword evidence="2" id="KW-0378">Hydrolase</keyword>
<dbReference type="EMBL" id="JBHTLY010000005">
    <property type="protein sequence ID" value="MFD1202658.1"/>
    <property type="molecule type" value="Genomic_DNA"/>
</dbReference>
<evidence type="ECO:0000313" key="3">
    <source>
        <dbReference type="Proteomes" id="UP001597181"/>
    </source>
</evidence>
<dbReference type="Pfam" id="PF00144">
    <property type="entry name" value="Beta-lactamase"/>
    <property type="match status" value="1"/>
</dbReference>
<dbReference type="RefSeq" id="WP_343960641.1">
    <property type="nucleotide sequence ID" value="NZ_BAAAKZ010000008.1"/>
</dbReference>
<dbReference type="EC" id="3.-.-.-" evidence="2"/>
<keyword evidence="3" id="KW-1185">Reference proteome</keyword>